<dbReference type="HAMAP" id="MF_00158">
    <property type="entry name" value="PanC"/>
    <property type="match status" value="1"/>
</dbReference>
<feature type="binding site" evidence="8">
    <location>
        <position position="154"/>
    </location>
    <ligand>
        <name>(R)-pantoate</name>
        <dbReference type="ChEBI" id="CHEBI:15980"/>
    </ligand>
</feature>
<dbReference type="Proteomes" id="UP000184263">
    <property type="component" value="Unassembled WGS sequence"/>
</dbReference>
<dbReference type="AlphaFoldDB" id="A0A1M6VQL4"/>
<dbReference type="CDD" id="cd00560">
    <property type="entry name" value="PanC"/>
    <property type="match status" value="1"/>
</dbReference>
<feature type="binding site" evidence="8">
    <location>
        <begin position="148"/>
        <end position="151"/>
    </location>
    <ligand>
        <name>ATP</name>
        <dbReference type="ChEBI" id="CHEBI:30616"/>
    </ligand>
</feature>
<dbReference type="FunFam" id="3.40.50.620:FF:000013">
    <property type="entry name" value="Pantothenate synthetase"/>
    <property type="match status" value="1"/>
</dbReference>
<evidence type="ECO:0000256" key="8">
    <source>
        <dbReference type="HAMAP-Rule" id="MF_00158"/>
    </source>
</evidence>
<feature type="binding site" evidence="8">
    <location>
        <begin position="185"/>
        <end position="188"/>
    </location>
    <ligand>
        <name>ATP</name>
        <dbReference type="ChEBI" id="CHEBI:30616"/>
    </ligand>
</feature>
<dbReference type="InterPro" id="IPR003721">
    <property type="entry name" value="Pantoate_ligase"/>
</dbReference>
<feature type="binding site" evidence="8">
    <location>
        <begin position="30"/>
        <end position="37"/>
    </location>
    <ligand>
        <name>ATP</name>
        <dbReference type="ChEBI" id="CHEBI:30616"/>
    </ligand>
</feature>
<evidence type="ECO:0000256" key="5">
    <source>
        <dbReference type="ARBA" id="ARBA00022741"/>
    </source>
</evidence>
<dbReference type="NCBIfam" id="TIGR00125">
    <property type="entry name" value="cyt_tran_rel"/>
    <property type="match status" value="1"/>
</dbReference>
<evidence type="ECO:0000256" key="4">
    <source>
        <dbReference type="ARBA" id="ARBA00022655"/>
    </source>
</evidence>
<comment type="catalytic activity">
    <reaction evidence="7 8">
        <text>(R)-pantoate + beta-alanine + ATP = (R)-pantothenate + AMP + diphosphate + H(+)</text>
        <dbReference type="Rhea" id="RHEA:10912"/>
        <dbReference type="ChEBI" id="CHEBI:15378"/>
        <dbReference type="ChEBI" id="CHEBI:15980"/>
        <dbReference type="ChEBI" id="CHEBI:29032"/>
        <dbReference type="ChEBI" id="CHEBI:30616"/>
        <dbReference type="ChEBI" id="CHEBI:33019"/>
        <dbReference type="ChEBI" id="CHEBI:57966"/>
        <dbReference type="ChEBI" id="CHEBI:456215"/>
        <dbReference type="EC" id="6.3.2.1"/>
    </reaction>
</comment>
<dbReference type="InterPro" id="IPR004821">
    <property type="entry name" value="Cyt_trans-like"/>
</dbReference>
<dbReference type="EMBL" id="FRBC01000020">
    <property type="protein sequence ID" value="SHK83822.1"/>
    <property type="molecule type" value="Genomic_DNA"/>
</dbReference>
<dbReference type="GO" id="GO:0004592">
    <property type="term" value="F:pantoate-beta-alanine ligase activity"/>
    <property type="evidence" value="ECO:0007669"/>
    <property type="project" value="UniProtKB-UniRule"/>
</dbReference>
<evidence type="ECO:0000313" key="10">
    <source>
        <dbReference type="Proteomes" id="UP000184263"/>
    </source>
</evidence>
<keyword evidence="3 8" id="KW-0436">Ligase</keyword>
<comment type="subunit">
    <text evidence="8">Homodimer.</text>
</comment>
<comment type="similarity">
    <text evidence="2 8">Belongs to the pantothenate synthetase family.</text>
</comment>
<dbReference type="NCBIfam" id="TIGR00018">
    <property type="entry name" value="panC"/>
    <property type="match status" value="1"/>
</dbReference>
<keyword evidence="6 8" id="KW-0067">ATP-binding</keyword>
<dbReference type="GO" id="GO:0015940">
    <property type="term" value="P:pantothenate biosynthetic process"/>
    <property type="evidence" value="ECO:0007669"/>
    <property type="project" value="UniProtKB-UniRule"/>
</dbReference>
<dbReference type="FunFam" id="3.30.1300.10:FF:000001">
    <property type="entry name" value="Pantothenate synthetase"/>
    <property type="match status" value="1"/>
</dbReference>
<keyword evidence="8" id="KW-0963">Cytoplasm</keyword>
<dbReference type="EC" id="6.3.2.1" evidence="8"/>
<dbReference type="InterPro" id="IPR014729">
    <property type="entry name" value="Rossmann-like_a/b/a_fold"/>
</dbReference>
<organism evidence="9 10">
    <name type="scientific">Selenomonas ruminantium</name>
    <dbReference type="NCBI Taxonomy" id="971"/>
    <lineage>
        <taxon>Bacteria</taxon>
        <taxon>Bacillati</taxon>
        <taxon>Bacillota</taxon>
        <taxon>Negativicutes</taxon>
        <taxon>Selenomonadales</taxon>
        <taxon>Selenomonadaceae</taxon>
        <taxon>Selenomonas</taxon>
    </lineage>
</organism>
<feature type="active site" description="Proton donor" evidence="8">
    <location>
        <position position="37"/>
    </location>
</feature>
<dbReference type="GO" id="GO:0005524">
    <property type="term" value="F:ATP binding"/>
    <property type="evidence" value="ECO:0007669"/>
    <property type="project" value="UniProtKB-KW"/>
</dbReference>
<name>A0A1M6VQL4_SELRU</name>
<accession>A0A1M6VQL4</accession>
<evidence type="ECO:0000256" key="2">
    <source>
        <dbReference type="ARBA" id="ARBA00009256"/>
    </source>
</evidence>
<reference evidence="9 10" key="1">
    <citation type="submission" date="2016-11" db="EMBL/GenBank/DDBJ databases">
        <authorList>
            <person name="Jaros S."/>
            <person name="Januszkiewicz K."/>
            <person name="Wedrychowicz H."/>
        </authorList>
    </citation>
    <scope>NUCLEOTIDE SEQUENCE [LARGE SCALE GENOMIC DNA]</scope>
    <source>
        <strain evidence="9 10">HD4</strain>
    </source>
</reference>
<evidence type="ECO:0000256" key="1">
    <source>
        <dbReference type="ARBA" id="ARBA00004990"/>
    </source>
</evidence>
<proteinExistence type="inferred from homology"/>
<gene>
    <name evidence="8" type="primary">panC</name>
    <name evidence="9" type="ORF">SAMN05216582_12018</name>
</gene>
<comment type="miscellaneous">
    <text evidence="8">The reaction proceeds by a bi uni uni bi ping pong mechanism.</text>
</comment>
<dbReference type="PANTHER" id="PTHR21299:SF1">
    <property type="entry name" value="PANTOATE--BETA-ALANINE LIGASE"/>
    <property type="match status" value="1"/>
</dbReference>
<keyword evidence="5 8" id="KW-0547">Nucleotide-binding</keyword>
<evidence type="ECO:0000256" key="3">
    <source>
        <dbReference type="ARBA" id="ARBA00022598"/>
    </source>
</evidence>
<evidence type="ECO:0000256" key="6">
    <source>
        <dbReference type="ARBA" id="ARBA00022840"/>
    </source>
</evidence>
<evidence type="ECO:0000256" key="7">
    <source>
        <dbReference type="ARBA" id="ARBA00048258"/>
    </source>
</evidence>
<comment type="function">
    <text evidence="8">Catalyzes the condensation of pantoate with beta-alanine in an ATP-dependent reaction via a pantoyl-adenylate intermediate.</text>
</comment>
<dbReference type="RefSeq" id="WP_073090942.1">
    <property type="nucleotide sequence ID" value="NZ_FRBC01000020.1"/>
</dbReference>
<dbReference type="Gene3D" id="3.40.50.620">
    <property type="entry name" value="HUPs"/>
    <property type="match status" value="1"/>
</dbReference>
<dbReference type="GO" id="GO:0005829">
    <property type="term" value="C:cytosol"/>
    <property type="evidence" value="ECO:0007669"/>
    <property type="project" value="TreeGrafter"/>
</dbReference>
<sequence>MEILTTVKAIREYAAQAKKQGKTIGLVPTMGALHEGHLTLMRAAREKCDIVIASVFVNPTQFGPNEDYDAYPRQFAADCEQLESVNVDAVFHPEPAEMYPEGYCTYVNVDGDITHKLCGAQRPGHFRGVATVVTKLINLARADEAFFGQKDAQQVTVIRRFVEDLNINVHINMVPIAREKSGLARSSRNTYLSATEKEAALVLSRSLKVAKQAYAAGERNISALENIVTEELNKEPMASIDYVKAYAYPSLKPLTEANEDTLLAIAVKIGKTRLIDNVILSA</sequence>
<keyword evidence="4 8" id="KW-0566">Pantothenate biosynthesis</keyword>
<dbReference type="OrthoDB" id="9773087at2"/>
<protein>
    <recommendedName>
        <fullName evidence="8">Pantothenate synthetase</fullName>
        <shortName evidence="8">PS</shortName>
        <ecNumber evidence="8">6.3.2.1</ecNumber>
    </recommendedName>
    <alternativeName>
        <fullName evidence="8">Pantoate--beta-alanine ligase</fullName>
    </alternativeName>
    <alternativeName>
        <fullName evidence="8">Pantoate-activating enzyme</fullName>
    </alternativeName>
</protein>
<feature type="binding site" evidence="8">
    <location>
        <position position="177"/>
    </location>
    <ligand>
        <name>ATP</name>
        <dbReference type="ChEBI" id="CHEBI:30616"/>
    </ligand>
</feature>
<dbReference type="PANTHER" id="PTHR21299">
    <property type="entry name" value="CYTIDYLATE KINASE/PANTOATE-BETA-ALANINE LIGASE"/>
    <property type="match status" value="1"/>
</dbReference>
<dbReference type="InterPro" id="IPR042176">
    <property type="entry name" value="Pantoate_ligase_C"/>
</dbReference>
<dbReference type="Gene3D" id="3.30.1300.10">
    <property type="entry name" value="Pantoate-beta-alanine ligase, C-terminal domain"/>
    <property type="match status" value="1"/>
</dbReference>
<comment type="subcellular location">
    <subcellularLocation>
        <location evidence="8">Cytoplasm</location>
    </subcellularLocation>
</comment>
<feature type="binding site" evidence="8">
    <location>
        <position position="61"/>
    </location>
    <ligand>
        <name>beta-alanine</name>
        <dbReference type="ChEBI" id="CHEBI:57966"/>
    </ligand>
</feature>
<evidence type="ECO:0000313" key="9">
    <source>
        <dbReference type="EMBL" id="SHK83822.1"/>
    </source>
</evidence>
<dbReference type="Pfam" id="PF02569">
    <property type="entry name" value="Pantoate_ligase"/>
    <property type="match status" value="1"/>
</dbReference>
<dbReference type="SUPFAM" id="SSF52374">
    <property type="entry name" value="Nucleotidylyl transferase"/>
    <property type="match status" value="1"/>
</dbReference>
<comment type="pathway">
    <text evidence="1 8">Cofactor biosynthesis; (R)-pantothenate biosynthesis; (R)-pantothenate from (R)-pantoate and beta-alanine: step 1/1.</text>
</comment>
<feature type="binding site" evidence="8">
    <location>
        <position position="61"/>
    </location>
    <ligand>
        <name>(R)-pantoate</name>
        <dbReference type="ChEBI" id="CHEBI:15980"/>
    </ligand>
</feature>
<dbReference type="UniPathway" id="UPA00028">
    <property type="reaction ID" value="UER00005"/>
</dbReference>